<evidence type="ECO:0000256" key="2">
    <source>
        <dbReference type="ARBA" id="ARBA00022741"/>
    </source>
</evidence>
<accession>A0ABT7RF83</accession>
<reference evidence="5 6" key="1">
    <citation type="submission" date="2023-06" db="EMBL/GenBank/DDBJ databases">
        <title>Comparative genomics of Bacillaceae isolates and their secondary metabolite potential.</title>
        <authorList>
            <person name="Song L."/>
            <person name="Nielsen L.J."/>
            <person name="Mohite O."/>
            <person name="Xu X."/>
            <person name="Weber T."/>
            <person name="Kovacs A.T."/>
        </authorList>
    </citation>
    <scope>NUCLEOTIDE SEQUENCE [LARGE SCALE GENOMIC DNA]</scope>
    <source>
        <strain evidence="5 6">DX2.1</strain>
    </source>
</reference>
<feature type="domain" description="ABC transporter" evidence="4">
    <location>
        <begin position="9"/>
        <end position="214"/>
    </location>
</feature>
<dbReference type="SMART" id="SM00382">
    <property type="entry name" value="AAA"/>
    <property type="match status" value="1"/>
</dbReference>
<dbReference type="Proteomes" id="UP001224139">
    <property type="component" value="Unassembled WGS sequence"/>
</dbReference>
<dbReference type="NCBIfam" id="TIGR03608">
    <property type="entry name" value="L_ocin_972_ABC"/>
    <property type="match status" value="1"/>
</dbReference>
<gene>
    <name evidence="5" type="ORF">QUG02_26520</name>
</gene>
<dbReference type="PROSITE" id="PS00211">
    <property type="entry name" value="ABC_TRANSPORTER_1"/>
    <property type="match status" value="1"/>
</dbReference>
<comment type="caution">
    <text evidence="5">The sequence shown here is derived from an EMBL/GenBank/DDBJ whole genome shotgun (WGS) entry which is preliminary data.</text>
</comment>
<dbReference type="EMBL" id="JAUCFG010000003">
    <property type="protein sequence ID" value="MDM5441606.1"/>
    <property type="molecule type" value="Genomic_DNA"/>
</dbReference>
<keyword evidence="2" id="KW-0547">Nucleotide-binding</keyword>
<dbReference type="PANTHER" id="PTHR42781:SF4">
    <property type="entry name" value="SPERMIDINE_PUTRESCINE IMPORT ATP-BINDING PROTEIN POTA"/>
    <property type="match status" value="1"/>
</dbReference>
<dbReference type="RefSeq" id="WP_289361047.1">
    <property type="nucleotide sequence ID" value="NZ_JAUCFG010000003.1"/>
</dbReference>
<evidence type="ECO:0000313" key="5">
    <source>
        <dbReference type="EMBL" id="MDM5441606.1"/>
    </source>
</evidence>
<dbReference type="InterPro" id="IPR017871">
    <property type="entry name" value="ABC_transporter-like_CS"/>
</dbReference>
<dbReference type="Gene3D" id="3.40.50.300">
    <property type="entry name" value="P-loop containing nucleotide triphosphate hydrolases"/>
    <property type="match status" value="1"/>
</dbReference>
<dbReference type="PROSITE" id="PS50893">
    <property type="entry name" value="ABC_TRANSPORTER_2"/>
    <property type="match status" value="1"/>
</dbReference>
<dbReference type="PANTHER" id="PTHR42781">
    <property type="entry name" value="SPERMIDINE/PUTRESCINE IMPORT ATP-BINDING PROTEIN POTA"/>
    <property type="match status" value="1"/>
</dbReference>
<dbReference type="InterPro" id="IPR027417">
    <property type="entry name" value="P-loop_NTPase"/>
</dbReference>
<keyword evidence="6" id="KW-1185">Reference proteome</keyword>
<dbReference type="InterPro" id="IPR003439">
    <property type="entry name" value="ABC_transporter-like_ATP-bd"/>
</dbReference>
<dbReference type="Pfam" id="PF00005">
    <property type="entry name" value="ABC_tran"/>
    <property type="match status" value="1"/>
</dbReference>
<dbReference type="SUPFAM" id="SSF52540">
    <property type="entry name" value="P-loop containing nucleoside triphosphate hydrolases"/>
    <property type="match status" value="1"/>
</dbReference>
<proteinExistence type="predicted"/>
<dbReference type="InterPro" id="IPR003593">
    <property type="entry name" value="AAA+_ATPase"/>
</dbReference>
<organism evidence="5 6">
    <name type="scientific">Bacillus hominis</name>
    <dbReference type="NCBI Taxonomy" id="2817478"/>
    <lineage>
        <taxon>Bacteria</taxon>
        <taxon>Bacillati</taxon>
        <taxon>Bacillota</taxon>
        <taxon>Bacilli</taxon>
        <taxon>Bacillales</taxon>
        <taxon>Bacillaceae</taxon>
        <taxon>Bacillus</taxon>
        <taxon>Bacillus cereus group</taxon>
    </lineage>
</organism>
<dbReference type="InterPro" id="IPR050093">
    <property type="entry name" value="ABC_SmlMolc_Importer"/>
</dbReference>
<evidence type="ECO:0000256" key="3">
    <source>
        <dbReference type="ARBA" id="ARBA00022840"/>
    </source>
</evidence>
<sequence>MNENKEVEIELDKVNKLYGDRFILKDFSLKVFNNEFIGIIGNSGTGKSTLLNIIGLLEKTDNGKVIVQGNNNPYRNKKMLFRNTFGYIFQNYALMDNETVGSNLEVALHFQKLKKQKKQELMKEALDKVGLSCSLKTKVYTLSGGEQQRLAIARVILKKCDIILADEPTGALDKENRDHVVMLLKKLHSEGKTIIVVTHDTELQNLFSRIINLR</sequence>
<evidence type="ECO:0000259" key="4">
    <source>
        <dbReference type="PROSITE" id="PS50893"/>
    </source>
</evidence>
<protein>
    <submittedName>
        <fullName evidence="5">Bacteriocin export ABC transporter</fullName>
    </submittedName>
</protein>
<keyword evidence="3" id="KW-0067">ATP-binding</keyword>
<evidence type="ECO:0000256" key="1">
    <source>
        <dbReference type="ARBA" id="ARBA00022448"/>
    </source>
</evidence>
<keyword evidence="1" id="KW-0813">Transport</keyword>
<evidence type="ECO:0000313" key="6">
    <source>
        <dbReference type="Proteomes" id="UP001224139"/>
    </source>
</evidence>
<name>A0ABT7RF83_9BACI</name>
<dbReference type="InterPro" id="IPR019895">
    <property type="entry name" value="L_ocin_972_ABC"/>
</dbReference>